<evidence type="ECO:0000313" key="1">
    <source>
        <dbReference type="EMBL" id="MDQ0228928.1"/>
    </source>
</evidence>
<dbReference type="RefSeq" id="WP_307335769.1">
    <property type="nucleotide sequence ID" value="NZ_JAUSUD010000001.1"/>
</dbReference>
<dbReference type="Gene3D" id="3.30.450.20">
    <property type="entry name" value="PAS domain"/>
    <property type="match status" value="1"/>
</dbReference>
<evidence type="ECO:0000313" key="2">
    <source>
        <dbReference type="Proteomes" id="UP001234495"/>
    </source>
</evidence>
<sequence>MKRVPPLQHKIITEEEESIEIEANSIGIVYKNKFVIQTIMKNLTEQIQIKRELNLNQQRYESLFKHNPDGVYSLDLNGIFIDINHSCKRYLVIQNMKSCKNHSMNLLIMTT</sequence>
<dbReference type="Proteomes" id="UP001234495">
    <property type="component" value="Unassembled WGS sequence"/>
</dbReference>
<gene>
    <name evidence="1" type="ORF">J2S19_000178</name>
</gene>
<accession>A0ABT9Z9J5</accession>
<comment type="caution">
    <text evidence="1">The sequence shown here is derived from an EMBL/GenBank/DDBJ whole genome shotgun (WGS) entry which is preliminary data.</text>
</comment>
<proteinExistence type="predicted"/>
<name>A0ABT9Z9J5_9BACI</name>
<keyword evidence="2" id="KW-1185">Reference proteome</keyword>
<dbReference type="InterPro" id="IPR035965">
    <property type="entry name" value="PAS-like_dom_sf"/>
</dbReference>
<dbReference type="EMBL" id="JAUSUD010000001">
    <property type="protein sequence ID" value="MDQ0228928.1"/>
    <property type="molecule type" value="Genomic_DNA"/>
</dbReference>
<reference evidence="1 2" key="1">
    <citation type="submission" date="2023-07" db="EMBL/GenBank/DDBJ databases">
        <title>Genomic Encyclopedia of Type Strains, Phase IV (KMG-IV): sequencing the most valuable type-strain genomes for metagenomic binning, comparative biology and taxonomic classification.</title>
        <authorList>
            <person name="Goeker M."/>
        </authorList>
    </citation>
    <scope>NUCLEOTIDE SEQUENCE [LARGE SCALE GENOMIC DNA]</scope>
    <source>
        <strain evidence="1 2">DSM 29005</strain>
    </source>
</reference>
<dbReference type="SUPFAM" id="SSF55785">
    <property type="entry name" value="PYP-like sensor domain (PAS domain)"/>
    <property type="match status" value="1"/>
</dbReference>
<organism evidence="1 2">
    <name type="scientific">Metabacillus malikii</name>
    <dbReference type="NCBI Taxonomy" id="1504265"/>
    <lineage>
        <taxon>Bacteria</taxon>
        <taxon>Bacillati</taxon>
        <taxon>Bacillota</taxon>
        <taxon>Bacilli</taxon>
        <taxon>Bacillales</taxon>
        <taxon>Bacillaceae</taxon>
        <taxon>Metabacillus</taxon>
    </lineage>
</organism>
<protein>
    <submittedName>
        <fullName evidence="1">PAS domain-containing protein</fullName>
    </submittedName>
</protein>